<reference evidence="2 3" key="1">
    <citation type="submission" date="2019-09" db="EMBL/GenBank/DDBJ databases">
        <title>Wenzhouxiangella sp. Genome sequencing and assembly.</title>
        <authorList>
            <person name="Zhang R."/>
        </authorList>
    </citation>
    <scope>NUCLEOTIDE SEQUENCE [LARGE SCALE GENOMIC DNA]</scope>
    <source>
        <strain evidence="2 3">W260</strain>
    </source>
</reference>
<name>A0A5N0TCG6_9GAMM</name>
<dbReference type="RefSeq" id="WP_150864185.1">
    <property type="nucleotide sequence ID" value="NZ_VYXP01000005.1"/>
</dbReference>
<dbReference type="Gene3D" id="3.10.450.160">
    <property type="entry name" value="inner membrane protein cigr"/>
    <property type="match status" value="1"/>
</dbReference>
<keyword evidence="3" id="KW-1185">Reference proteome</keyword>
<evidence type="ECO:0000313" key="3">
    <source>
        <dbReference type="Proteomes" id="UP000325372"/>
    </source>
</evidence>
<proteinExistence type="predicted"/>
<keyword evidence="1" id="KW-0732">Signal</keyword>
<dbReference type="AlphaFoldDB" id="A0A5N0TCG6"/>
<dbReference type="EMBL" id="VYXP01000005">
    <property type="protein sequence ID" value="KAA9131536.1"/>
    <property type="molecule type" value="Genomic_DNA"/>
</dbReference>
<organism evidence="2 3">
    <name type="scientific">Marinihelvus fidelis</name>
    <dbReference type="NCBI Taxonomy" id="2613842"/>
    <lineage>
        <taxon>Bacteria</taxon>
        <taxon>Pseudomonadati</taxon>
        <taxon>Pseudomonadota</taxon>
        <taxon>Gammaproteobacteria</taxon>
        <taxon>Chromatiales</taxon>
        <taxon>Wenzhouxiangellaceae</taxon>
        <taxon>Marinihelvus</taxon>
    </lineage>
</organism>
<dbReference type="NCBIfam" id="NF040487">
    <property type="entry name" value="T3SS_CigR_fam"/>
    <property type="match status" value="1"/>
</dbReference>
<feature type="signal peptide" evidence="1">
    <location>
        <begin position="1"/>
        <end position="23"/>
    </location>
</feature>
<feature type="chain" id="PRO_5024307042" description="RcnB family protein" evidence="1">
    <location>
        <begin position="24"/>
        <end position="135"/>
    </location>
</feature>
<evidence type="ECO:0008006" key="4">
    <source>
        <dbReference type="Google" id="ProtNLM"/>
    </source>
</evidence>
<comment type="caution">
    <text evidence="2">The sequence shown here is derived from an EMBL/GenBank/DDBJ whole genome shotgun (WGS) entry which is preliminary data.</text>
</comment>
<sequence>MRTRRFGTVILAAALAMPVAVMADPPAHAGNKGNKSVKVNVDVDLASGLISVADARQLAIDTGATGYKPLPPGIRKNLARGKPMPPGIAKTRMPGGYYDRLPHRDGYDWQVAGTDLLLIQAGTQLVAEVLEDVFR</sequence>
<evidence type="ECO:0000313" key="2">
    <source>
        <dbReference type="EMBL" id="KAA9131536.1"/>
    </source>
</evidence>
<dbReference type="Proteomes" id="UP000325372">
    <property type="component" value="Unassembled WGS sequence"/>
</dbReference>
<evidence type="ECO:0000256" key="1">
    <source>
        <dbReference type="SAM" id="SignalP"/>
    </source>
</evidence>
<protein>
    <recommendedName>
        <fullName evidence="4">RcnB family protein</fullName>
    </recommendedName>
</protein>
<accession>A0A5N0TCG6</accession>
<gene>
    <name evidence="2" type="ORF">F3N42_09470</name>
</gene>